<dbReference type="OrthoDB" id="445247at2759"/>
<name>A0A1Q9C9G6_SYMMI</name>
<comment type="caution">
    <text evidence="3">The sequence shown here is derived from an EMBL/GenBank/DDBJ whole genome shotgun (WGS) entry which is preliminary data.</text>
</comment>
<gene>
    <name evidence="3" type="ORF">AK812_SmicGene40161</name>
</gene>
<feature type="coiled-coil region" evidence="1">
    <location>
        <begin position="832"/>
        <end position="891"/>
    </location>
</feature>
<feature type="region of interest" description="Disordered" evidence="2">
    <location>
        <begin position="63"/>
        <end position="84"/>
    </location>
</feature>
<feature type="region of interest" description="Disordered" evidence="2">
    <location>
        <begin position="268"/>
        <end position="288"/>
    </location>
</feature>
<dbReference type="Proteomes" id="UP000186817">
    <property type="component" value="Unassembled WGS sequence"/>
</dbReference>
<protein>
    <submittedName>
        <fullName evidence="3">Uncharacterized protein</fullName>
    </submittedName>
</protein>
<evidence type="ECO:0000313" key="3">
    <source>
        <dbReference type="EMBL" id="OLP79541.1"/>
    </source>
</evidence>
<feature type="coiled-coil region" evidence="1">
    <location>
        <begin position="698"/>
        <end position="739"/>
    </location>
</feature>
<dbReference type="EMBL" id="LSRX01001471">
    <property type="protein sequence ID" value="OLP79541.1"/>
    <property type="molecule type" value="Genomic_DNA"/>
</dbReference>
<evidence type="ECO:0000256" key="1">
    <source>
        <dbReference type="SAM" id="Coils"/>
    </source>
</evidence>
<keyword evidence="1" id="KW-0175">Coiled coil</keyword>
<feature type="region of interest" description="Disordered" evidence="2">
    <location>
        <begin position="1"/>
        <end position="39"/>
    </location>
</feature>
<organism evidence="3 4">
    <name type="scientific">Symbiodinium microadriaticum</name>
    <name type="common">Dinoflagellate</name>
    <name type="synonym">Zooxanthella microadriatica</name>
    <dbReference type="NCBI Taxonomy" id="2951"/>
    <lineage>
        <taxon>Eukaryota</taxon>
        <taxon>Sar</taxon>
        <taxon>Alveolata</taxon>
        <taxon>Dinophyceae</taxon>
        <taxon>Suessiales</taxon>
        <taxon>Symbiodiniaceae</taxon>
        <taxon>Symbiodinium</taxon>
    </lineage>
</organism>
<reference evidence="3 4" key="1">
    <citation type="submission" date="2016-02" db="EMBL/GenBank/DDBJ databases">
        <title>Genome analysis of coral dinoflagellate symbionts highlights evolutionary adaptations to a symbiotic lifestyle.</title>
        <authorList>
            <person name="Aranda M."/>
            <person name="Li Y."/>
            <person name="Liew Y.J."/>
            <person name="Baumgarten S."/>
            <person name="Simakov O."/>
            <person name="Wilson M."/>
            <person name="Piel J."/>
            <person name="Ashoor H."/>
            <person name="Bougouffa S."/>
            <person name="Bajic V.B."/>
            <person name="Ryu T."/>
            <person name="Ravasi T."/>
            <person name="Bayer T."/>
            <person name="Micklem G."/>
            <person name="Kim H."/>
            <person name="Bhak J."/>
            <person name="Lajeunesse T.C."/>
            <person name="Voolstra C.R."/>
        </authorList>
    </citation>
    <scope>NUCLEOTIDE SEQUENCE [LARGE SCALE GENOMIC DNA]</scope>
    <source>
        <strain evidence="3 4">CCMP2467</strain>
    </source>
</reference>
<proteinExistence type="predicted"/>
<evidence type="ECO:0000256" key="2">
    <source>
        <dbReference type="SAM" id="MobiDB-lite"/>
    </source>
</evidence>
<keyword evidence="4" id="KW-1185">Reference proteome</keyword>
<accession>A0A1Q9C9G6</accession>
<evidence type="ECO:0000313" key="4">
    <source>
        <dbReference type="Proteomes" id="UP000186817"/>
    </source>
</evidence>
<sequence>MRKLQSKGRAEDPAQKNQTGKGTGGAEEETAEGHGPKAGCEGRGKLILDSVLSFKTFACEHTNPERLPLGDEPTSQSTKRSGHGDLLPIHPDLVNQSLEGISTRNLWVCLILICLDDLYCSAWSRPICVPMSREPFFGREALTTTATHYLLPEAELPERHRGSKVRASEAEWHKIVKAGYDRGMFVTVSDDDVPRDRSVVTRLGRLGGRSTPSFTRSSRGYHGLDPAVTLIQAAIRHIAYTVAKIMSPALDDPLQWTGMRYAVSRRSWRRKQQAGPRATMSSSSRPVSLLDSHGMKASNLVEPSMEPSKEERCWGREKVLRHAYEKTVGLLGLGLGLLVQVTMTMSEFCLRHWRKAAFAAADVLSAAEVYGVLEISRVHVPTFGERFRGKECPLSKAVGLKGISTQPALDYDVLGGANWDFRTNNDIKESMTQKKRFTTSSTFLALPDTMSQLDEELAEYINHLYQGADPYCESWLRPVGAKECGWLMVAEIQKELDILAQKRDGDGVKLFQNFDLRPADTSKAEEGYILLEHKNAVHPPFLNVDTQVKKDSGFLGLFRPFQLLERRDQLTRNYTLLKCSHAQSWQVRSVQSRDFGPTQQKRFCDVSYILAGRLSQSGEGKVQKRTKKRMPIAGHTGHSDQWWPSKEYFSQVSFQGSRLQSALQNGMEMIDTLEQKNRDETGKKAFCDQEMKHTKTALDEREDEAKRKKAAVELASSQVAQLRQELATLADELGQIAASDQELTKMREAEHEEHVKAYKDLQLGVAGVQAAIKALRDYYSQDRQPVSVDMAASMALAAEGRAPRLAEVEASTAGAGVISLLEVVESNFARNMADLQSQDRNAQENYDQMIHESQVLKAQKNADVKHKTTEATNLERSVTELRSDSASAQQQFEAVTEYLAKLKDECTAKVETREERIARRAKEMEGLQEALSILEAR</sequence>
<dbReference type="AlphaFoldDB" id="A0A1Q9C9G6"/>